<reference evidence="4" key="1">
    <citation type="journal article" date="2015" name="Genome Announc.">
        <title>Genome sequence of the AIDS-associated pathogen Penicillium marneffei (ATCC18224) and its near taxonomic relative Talaromyces stipitatus (ATCC10500).</title>
        <authorList>
            <person name="Nierman W.C."/>
            <person name="Fedorova-Abrams N.D."/>
            <person name="Andrianopoulos A."/>
        </authorList>
    </citation>
    <scope>NUCLEOTIDE SEQUENCE [LARGE SCALE GENOMIC DNA]</scope>
    <source>
        <strain evidence="4">ATCC 10500 / CBS 375.48 / QM 6759 / NRRL 1006</strain>
    </source>
</reference>
<dbReference type="PROSITE" id="PS00036">
    <property type="entry name" value="BZIP_BASIC"/>
    <property type="match status" value="1"/>
</dbReference>
<protein>
    <recommendedName>
        <fullName evidence="2">BZIP domain-containing protein</fullName>
    </recommendedName>
</protein>
<keyword evidence="1" id="KW-0175">Coiled coil</keyword>
<evidence type="ECO:0000313" key="3">
    <source>
        <dbReference type="EMBL" id="EED23786.1"/>
    </source>
</evidence>
<evidence type="ECO:0000256" key="1">
    <source>
        <dbReference type="SAM" id="Coils"/>
    </source>
</evidence>
<dbReference type="GeneID" id="8107638"/>
<dbReference type="InParanoid" id="B8LTV6"/>
<dbReference type="SUPFAM" id="SSF57959">
    <property type="entry name" value="Leucine zipper domain"/>
    <property type="match status" value="1"/>
</dbReference>
<dbReference type="InterPro" id="IPR004827">
    <property type="entry name" value="bZIP"/>
</dbReference>
<dbReference type="GO" id="GO:0003700">
    <property type="term" value="F:DNA-binding transcription factor activity"/>
    <property type="evidence" value="ECO:0007669"/>
    <property type="project" value="InterPro"/>
</dbReference>
<gene>
    <name evidence="3" type="ORF">TSTA_071820</name>
</gene>
<dbReference type="Gene3D" id="1.20.5.170">
    <property type="match status" value="1"/>
</dbReference>
<name>B8LTV6_TALSN</name>
<dbReference type="AlphaFoldDB" id="B8LTV6"/>
<dbReference type="HOGENOM" id="CLU_1284035_0_0_1"/>
<organism evidence="3 4">
    <name type="scientific">Talaromyces stipitatus (strain ATCC 10500 / CBS 375.48 / QM 6759 / NRRL 1006)</name>
    <name type="common">Penicillium stipitatum</name>
    <dbReference type="NCBI Taxonomy" id="441959"/>
    <lineage>
        <taxon>Eukaryota</taxon>
        <taxon>Fungi</taxon>
        <taxon>Dikarya</taxon>
        <taxon>Ascomycota</taxon>
        <taxon>Pezizomycotina</taxon>
        <taxon>Eurotiomycetes</taxon>
        <taxon>Eurotiomycetidae</taxon>
        <taxon>Eurotiales</taxon>
        <taxon>Trichocomaceae</taxon>
        <taxon>Talaromyces</taxon>
        <taxon>Talaromyces sect. Talaromyces</taxon>
    </lineage>
</organism>
<dbReference type="VEuPathDB" id="FungiDB:TSTA_071820"/>
<keyword evidence="4" id="KW-1185">Reference proteome</keyword>
<dbReference type="InterPro" id="IPR046347">
    <property type="entry name" value="bZIP_sf"/>
</dbReference>
<feature type="domain" description="BZIP" evidence="2">
    <location>
        <begin position="94"/>
        <end position="109"/>
    </location>
</feature>
<feature type="coiled-coil region" evidence="1">
    <location>
        <begin position="107"/>
        <end position="134"/>
    </location>
</feature>
<dbReference type="RefSeq" id="XP_002341173.1">
    <property type="nucleotide sequence ID" value="XM_002341132.1"/>
</dbReference>
<sequence length="215" mass="24188">MPDTPLSLPKLNMGNDAVISQVQTDPPPKYLDMSTGVSNPALEHFIYIPQPPLYEYGATVYTHIAHRSWPSEFPPQLEYDCVGVQRPTEGLTERRKRQNRLAQRRYRVRQEQRAVLLNDKVAGLEQRIQSIRELCLDVLKNSGLLGYYSSDTLLSTLQSLLSLTDPERLRLENHNPYFDLGVQSLADLLHREARCAAPEGQLVACASVSSKSDAA</sequence>
<dbReference type="EMBL" id="EQ962652">
    <property type="protein sequence ID" value="EED23786.1"/>
    <property type="molecule type" value="Genomic_DNA"/>
</dbReference>
<accession>B8LTV6</accession>
<dbReference type="Proteomes" id="UP000001745">
    <property type="component" value="Unassembled WGS sequence"/>
</dbReference>
<evidence type="ECO:0000259" key="2">
    <source>
        <dbReference type="PROSITE" id="PS00036"/>
    </source>
</evidence>
<dbReference type="CDD" id="cd14688">
    <property type="entry name" value="bZIP_YAP"/>
    <property type="match status" value="1"/>
</dbReference>
<evidence type="ECO:0000313" key="4">
    <source>
        <dbReference type="Proteomes" id="UP000001745"/>
    </source>
</evidence>
<proteinExistence type="predicted"/>